<feature type="transmembrane region" description="Helical" evidence="1">
    <location>
        <begin position="69"/>
        <end position="90"/>
    </location>
</feature>
<organism evidence="2 3">
    <name type="scientific">Mycobacterium pinniadriaticum</name>
    <dbReference type="NCBI Taxonomy" id="2994102"/>
    <lineage>
        <taxon>Bacteria</taxon>
        <taxon>Bacillati</taxon>
        <taxon>Actinomycetota</taxon>
        <taxon>Actinomycetes</taxon>
        <taxon>Mycobacteriales</taxon>
        <taxon>Mycobacteriaceae</taxon>
        <taxon>Mycobacterium</taxon>
    </lineage>
</organism>
<dbReference type="Pfam" id="PF17198">
    <property type="entry name" value="AveC_like"/>
    <property type="match status" value="1"/>
</dbReference>
<feature type="transmembrane region" description="Helical" evidence="1">
    <location>
        <begin position="285"/>
        <end position="304"/>
    </location>
</feature>
<keyword evidence="1" id="KW-0472">Membrane</keyword>
<feature type="transmembrane region" description="Helical" evidence="1">
    <location>
        <begin position="160"/>
        <end position="182"/>
    </location>
</feature>
<proteinExistence type="predicted"/>
<protein>
    <submittedName>
        <fullName evidence="2">Spirocyclase AveC family protein</fullName>
    </submittedName>
</protein>
<feature type="transmembrane region" description="Helical" evidence="1">
    <location>
        <begin position="194"/>
        <end position="220"/>
    </location>
</feature>
<feature type="transmembrane region" description="Helical" evidence="1">
    <location>
        <begin position="102"/>
        <end position="119"/>
    </location>
</feature>
<keyword evidence="3" id="KW-1185">Reference proteome</keyword>
<keyword evidence="1" id="KW-1133">Transmembrane helix</keyword>
<evidence type="ECO:0000313" key="2">
    <source>
        <dbReference type="EMBL" id="MCX2936381.1"/>
    </source>
</evidence>
<sequence>MATTHSNAVAGVATTDPGRDNKTPAVKIWAGIGLAFVLLHTYIITSWVTGPNFKTVPQGPSEPPTWMKIELIAWQVISIPLALTMLYFLVIRPWRRDRQVGIDGLFVIAGFTIFCQDVWSSAGNHWFTYNAYMVNFGSWANDVPWFNAYGRPGQMLVEPILFLPAAYTYIMAIGAGFGCWAMRKFKARRPQTGTAGIIAFGFVVMCAFDVVLEGIIWLPLGIFEYPGGHWSLFADTYHKYPLNEMLTIGAVFTAMAALKFFRDDRGLTVVERGVTKLGLSPRKTLALRAFAVIGFVNLAMFLFYNVPNTLIAINGEPWPADLQQRSYFLNGLCGEGTDRACPGGSNPHITEHSVYPNTNGGITVPDGVQPLPQHVPLLRPGG</sequence>
<evidence type="ECO:0000256" key="1">
    <source>
        <dbReference type="SAM" id="Phobius"/>
    </source>
</evidence>
<comment type="caution">
    <text evidence="2">The sequence shown here is derived from an EMBL/GenBank/DDBJ whole genome shotgun (WGS) entry which is preliminary data.</text>
</comment>
<dbReference type="InterPro" id="IPR033459">
    <property type="entry name" value="AveC-like"/>
</dbReference>
<dbReference type="EMBL" id="JAPJDO010000004">
    <property type="protein sequence ID" value="MCX2936381.1"/>
    <property type="molecule type" value="Genomic_DNA"/>
</dbReference>
<reference evidence="2 3" key="1">
    <citation type="submission" date="2022-11" db="EMBL/GenBank/DDBJ databases">
        <title>Mycobacterium sp. nov.</title>
        <authorList>
            <person name="Papic B."/>
            <person name="Spicic S."/>
            <person name="Duvnjak S."/>
        </authorList>
    </citation>
    <scope>NUCLEOTIDE SEQUENCE [LARGE SCALE GENOMIC DNA]</scope>
    <source>
        <strain evidence="2 3">CVI_P4</strain>
    </source>
</reference>
<name>A0ABT3SA39_9MYCO</name>
<dbReference type="Proteomes" id="UP001300745">
    <property type="component" value="Unassembled WGS sequence"/>
</dbReference>
<gene>
    <name evidence="2" type="ORF">ORI27_06710</name>
</gene>
<dbReference type="RefSeq" id="WP_265995883.1">
    <property type="nucleotide sequence ID" value="NZ_JAPJDN010000004.1"/>
</dbReference>
<keyword evidence="1" id="KW-0812">Transmembrane</keyword>
<evidence type="ECO:0000313" key="3">
    <source>
        <dbReference type="Proteomes" id="UP001300745"/>
    </source>
</evidence>
<feature type="transmembrane region" description="Helical" evidence="1">
    <location>
        <begin position="28"/>
        <end position="49"/>
    </location>
</feature>
<accession>A0ABT3SA39</accession>